<evidence type="ECO:0000313" key="1">
    <source>
        <dbReference type="EMBL" id="CAH6720167.1"/>
    </source>
</evidence>
<organism evidence="1 2">
    <name type="scientific">[Candida] jaroonii</name>
    <dbReference type="NCBI Taxonomy" id="467808"/>
    <lineage>
        <taxon>Eukaryota</taxon>
        <taxon>Fungi</taxon>
        <taxon>Dikarya</taxon>
        <taxon>Ascomycota</taxon>
        <taxon>Saccharomycotina</taxon>
        <taxon>Pichiomycetes</taxon>
        <taxon>Debaryomycetaceae</taxon>
        <taxon>Yamadazyma</taxon>
    </lineage>
</organism>
<dbReference type="EMBL" id="CALSDN010000003">
    <property type="protein sequence ID" value="CAH6720167.1"/>
    <property type="molecule type" value="Genomic_DNA"/>
</dbReference>
<comment type="caution">
    <text evidence="1">The sequence shown here is derived from an EMBL/GenBank/DDBJ whole genome shotgun (WGS) entry which is preliminary data.</text>
</comment>
<protein>
    <submittedName>
        <fullName evidence="1">Uncharacterized protein</fullName>
    </submittedName>
</protein>
<gene>
    <name evidence="1" type="ORF">CLIB1444_03S05908</name>
</gene>
<accession>A0ACA9Y5W2</accession>
<name>A0ACA9Y5W2_9ASCO</name>
<evidence type="ECO:0000313" key="2">
    <source>
        <dbReference type="Proteomes" id="UP001152531"/>
    </source>
</evidence>
<reference evidence="1" key="1">
    <citation type="submission" date="2022-06" db="EMBL/GenBank/DDBJ databases">
        <authorList>
            <person name="Legras J.-L."/>
            <person name="Devillers H."/>
            <person name="Grondin C."/>
        </authorList>
    </citation>
    <scope>NUCLEOTIDE SEQUENCE</scope>
    <source>
        <strain evidence="1">CLIB 1444</strain>
    </source>
</reference>
<sequence length="226" mass="26753">MADKDHERRPNPKGWTPPKAPYNPYDPNDARPPSGYPSEYDLPKAQSGFTSTPKDSTQYKKVNETMRRLNYTPRPISEIYPGQYKVLRRIDSNKRLHFGTKWFGTFITGSLVVYGMFFYRWNDGYENVTSDLYRFRISVKERFFKLTDEEYMDLHHPKGVDFKLQSVRDVEYIPDEMKKTKESNLALSKPAEKHVLEAQRIQQQQEEDMLRSMDKPSKKKWGIFGY</sequence>
<proteinExistence type="predicted"/>
<dbReference type="Proteomes" id="UP001152531">
    <property type="component" value="Unassembled WGS sequence"/>
</dbReference>
<keyword evidence="2" id="KW-1185">Reference proteome</keyword>